<evidence type="ECO:0000256" key="19">
    <source>
        <dbReference type="PIRSR" id="PIRSR603187-2"/>
    </source>
</evidence>
<dbReference type="PRINTS" id="PR01486">
    <property type="entry name" value="PHPHLIPASEA1"/>
</dbReference>
<evidence type="ECO:0000256" key="11">
    <source>
        <dbReference type="ARBA" id="ARBA00022729"/>
    </source>
</evidence>
<keyword evidence="12 20" id="KW-0378">Hydrolase</keyword>
<comment type="similarity">
    <text evidence="3 20">Belongs to the phospholipase A1 family.</text>
</comment>
<evidence type="ECO:0000256" key="1">
    <source>
        <dbReference type="ARBA" id="ARBA00000111"/>
    </source>
</evidence>
<dbReference type="GO" id="GO:0008970">
    <property type="term" value="F:phospholipase A1 activity"/>
    <property type="evidence" value="ECO:0007669"/>
    <property type="project" value="UniProtKB-EC"/>
</dbReference>
<evidence type="ECO:0000256" key="9">
    <source>
        <dbReference type="ARBA" id="ARBA00022692"/>
    </source>
</evidence>
<comment type="function">
    <text evidence="20">Hydrolysis of phosphatidylcholine with phospholipase A2 (EC 3.1.1.4) and phospholipase A1 (EC 3.1.1.32) activities.</text>
</comment>
<dbReference type="InterPro" id="IPR036541">
    <property type="entry name" value="PLipase_A1_sf"/>
</dbReference>
<protein>
    <recommendedName>
        <fullName evidence="7 20">Phospholipase A1</fullName>
        <ecNumber evidence="5 20">3.1.1.32</ecNumber>
        <ecNumber evidence="6 20">3.1.1.4</ecNumber>
    </recommendedName>
    <alternativeName>
        <fullName evidence="20">Phosphatidylcholine 1-acylhydrolase</fullName>
    </alternativeName>
</protein>
<evidence type="ECO:0000256" key="3">
    <source>
        <dbReference type="ARBA" id="ARBA00010525"/>
    </source>
</evidence>
<comment type="cofactor">
    <cofactor evidence="20">
        <name>Ca(2+)</name>
        <dbReference type="ChEBI" id="CHEBI:29108"/>
    </cofactor>
    <text evidence="20">Binds 1 Ca(2+) ion per monomer. In the dimeric form the Ca(2+) is bound by different amino acids with binding of each Ca(2+) shared with ligands coming from each monomer. The Ca(2+) ion may have a role in catalysis.</text>
</comment>
<evidence type="ECO:0000256" key="10">
    <source>
        <dbReference type="ARBA" id="ARBA00022723"/>
    </source>
</evidence>
<dbReference type="InParanoid" id="A0A1M7IKQ8"/>
<dbReference type="EC" id="3.1.1.4" evidence="6 20"/>
<organism evidence="22 23">
    <name type="scientific">Vreelandella subglaciescola</name>
    <dbReference type="NCBI Taxonomy" id="29571"/>
    <lineage>
        <taxon>Bacteria</taxon>
        <taxon>Pseudomonadati</taxon>
        <taxon>Pseudomonadota</taxon>
        <taxon>Gammaproteobacteria</taxon>
        <taxon>Oceanospirillales</taxon>
        <taxon>Halomonadaceae</taxon>
        <taxon>Vreelandella</taxon>
    </lineage>
</organism>
<sequence length="349" mass="39866">MIARHSSFACLSLLLAAYAGSAYAQPADQAAIEARIDALNREMAKLNQELTRLEGQKEPRFEASAYQAALIPTPPEEKAIEETRERRQLEEESSQNPFSITAHRVNYLFPVSYNGNKDSASFRDIDADGRVDSTEVKFQFSAKFSLAEGLFGDNGDLYFGYTQRSWWQAYNTDSSSPFRETNYEPEIFIDFANAWNIFGWVNTRNRVSLNHQSNGRSSPLSRSWNRVYLESTLQRGDWAVTLAPHWRIPETDSEDDNPDIERYMGYGDIRLAKRFNHDQEISAQLRGNPSAGNYGTQLDYSWPAFNGVRGHVQYYYGYGESLIDYDHRVHRLSLGFSLNPLFTPSGLLR</sequence>
<evidence type="ECO:0000256" key="5">
    <source>
        <dbReference type="ARBA" id="ARBA00013179"/>
    </source>
</evidence>
<evidence type="ECO:0000256" key="21">
    <source>
        <dbReference type="SAM" id="Coils"/>
    </source>
</evidence>
<evidence type="ECO:0000256" key="18">
    <source>
        <dbReference type="PIRSR" id="PIRSR603187-1"/>
    </source>
</evidence>
<dbReference type="Pfam" id="PF02253">
    <property type="entry name" value="PLA1"/>
    <property type="match status" value="1"/>
</dbReference>
<dbReference type="EC" id="3.1.1.32" evidence="5 20"/>
<gene>
    <name evidence="22" type="ORF">SAMN05878437_2829</name>
</gene>
<feature type="signal peptide" evidence="20">
    <location>
        <begin position="1"/>
        <end position="24"/>
    </location>
</feature>
<keyword evidence="21" id="KW-0175">Coiled coil</keyword>
<feature type="active site" description="Proton acceptor" evidence="18">
    <location>
        <position position="211"/>
    </location>
</feature>
<dbReference type="PANTHER" id="PTHR40457:SF1">
    <property type="entry name" value="PHOSPHOLIPASE A1"/>
    <property type="match status" value="1"/>
</dbReference>
<comment type="catalytic activity">
    <reaction evidence="1 20">
        <text>a 1,2-diacyl-sn-glycero-3-phosphocholine + H2O = a 2-acyl-sn-glycero-3-phosphocholine + a fatty acid + H(+)</text>
        <dbReference type="Rhea" id="RHEA:18689"/>
        <dbReference type="ChEBI" id="CHEBI:15377"/>
        <dbReference type="ChEBI" id="CHEBI:15378"/>
        <dbReference type="ChEBI" id="CHEBI:28868"/>
        <dbReference type="ChEBI" id="CHEBI:57643"/>
        <dbReference type="ChEBI" id="CHEBI:57875"/>
        <dbReference type="EC" id="3.1.1.32"/>
    </reaction>
</comment>
<reference evidence="22 23" key="1">
    <citation type="submission" date="2016-11" db="EMBL/GenBank/DDBJ databases">
        <authorList>
            <person name="Jaros S."/>
            <person name="Januszkiewicz K."/>
            <person name="Wedrychowicz H."/>
        </authorList>
    </citation>
    <scope>NUCLEOTIDE SEQUENCE [LARGE SCALE GENOMIC DNA]</scope>
    <source>
        <strain evidence="22 23">ACAM 12</strain>
    </source>
</reference>
<evidence type="ECO:0000256" key="6">
    <source>
        <dbReference type="ARBA" id="ARBA00013278"/>
    </source>
</evidence>
<dbReference type="GO" id="GO:0005509">
    <property type="term" value="F:calcium ion binding"/>
    <property type="evidence" value="ECO:0007669"/>
    <property type="project" value="TreeGrafter"/>
</dbReference>
<dbReference type="SUPFAM" id="SSF56931">
    <property type="entry name" value="Outer membrane phospholipase A (OMPLA)"/>
    <property type="match status" value="1"/>
</dbReference>
<dbReference type="GO" id="GO:0016042">
    <property type="term" value="P:lipid catabolic process"/>
    <property type="evidence" value="ECO:0007669"/>
    <property type="project" value="UniProtKB-KW"/>
</dbReference>
<dbReference type="AlphaFoldDB" id="A0A1M7IKQ8"/>
<evidence type="ECO:0000256" key="2">
    <source>
        <dbReference type="ARBA" id="ARBA00001604"/>
    </source>
</evidence>
<evidence type="ECO:0000256" key="8">
    <source>
        <dbReference type="ARBA" id="ARBA00022452"/>
    </source>
</evidence>
<dbReference type="Gene3D" id="2.40.230.10">
    <property type="entry name" value="Phospholipase A1"/>
    <property type="match status" value="1"/>
</dbReference>
<keyword evidence="14 20" id="KW-0442">Lipid degradation</keyword>
<evidence type="ECO:0000256" key="20">
    <source>
        <dbReference type="RuleBase" id="RU366027"/>
    </source>
</evidence>
<keyword evidence="11 20" id="KW-0732">Signal</keyword>
<comment type="subunit">
    <text evidence="4 20">Homodimer; dimerization is reversible, and the dimeric form is the active one.</text>
</comment>
<feature type="binding site" description="in dimeric form" evidence="19">
    <location>
        <position position="256"/>
    </location>
    <ligand>
        <name>Ca(2+)</name>
        <dbReference type="ChEBI" id="CHEBI:29108"/>
        <label>1</label>
    </ligand>
</feature>
<evidence type="ECO:0000256" key="4">
    <source>
        <dbReference type="ARBA" id="ARBA00011702"/>
    </source>
</evidence>
<proteinExistence type="inferred from homology"/>
<dbReference type="Proteomes" id="UP000190911">
    <property type="component" value="Chromosome I"/>
</dbReference>
<evidence type="ECO:0000256" key="7">
    <source>
        <dbReference type="ARBA" id="ARBA00021726"/>
    </source>
</evidence>
<comment type="subcellular location">
    <subcellularLocation>
        <location evidence="20">Cell outer membrane</location>
        <topology evidence="20">Multi-pass membrane protein</topology>
    </subcellularLocation>
    <text evidence="20">One of the very few enzymes located there.</text>
</comment>
<evidence type="ECO:0000256" key="15">
    <source>
        <dbReference type="ARBA" id="ARBA00023098"/>
    </source>
</evidence>
<feature type="active site" description="Nucleophile" evidence="18">
    <location>
        <position position="213"/>
    </location>
</feature>
<evidence type="ECO:0000313" key="22">
    <source>
        <dbReference type="EMBL" id="SHM41259.1"/>
    </source>
</evidence>
<dbReference type="FunCoup" id="A0A1M7IKQ8">
    <property type="interactions" value="66"/>
</dbReference>
<dbReference type="OrthoDB" id="188433at2"/>
<dbReference type="InterPro" id="IPR003187">
    <property type="entry name" value="PLipase_A1"/>
</dbReference>
<feature type="coiled-coil region" evidence="21">
    <location>
        <begin position="29"/>
        <end position="56"/>
    </location>
</feature>
<dbReference type="PANTHER" id="PTHR40457">
    <property type="entry name" value="PHOSPHOLIPASE A1"/>
    <property type="match status" value="1"/>
</dbReference>
<feature type="binding site" description="in dimeric form" evidence="19">
    <location>
        <position position="221"/>
    </location>
    <ligand>
        <name>Ca(2+)</name>
        <dbReference type="ChEBI" id="CHEBI:29108"/>
        <label>1</label>
    </ligand>
</feature>
<accession>A0A1M7IKQ8</accession>
<dbReference type="EMBL" id="LT670847">
    <property type="protein sequence ID" value="SHM41259.1"/>
    <property type="molecule type" value="Genomic_DNA"/>
</dbReference>
<dbReference type="PROSITE" id="PS00018">
    <property type="entry name" value="EF_HAND_1"/>
    <property type="match status" value="1"/>
</dbReference>
<keyword evidence="15 20" id="KW-0443">Lipid metabolism</keyword>
<dbReference type="CDD" id="cd00541">
    <property type="entry name" value="OMPLA"/>
    <property type="match status" value="1"/>
</dbReference>
<name>A0A1M7IKQ8_9GAMM</name>
<dbReference type="GO" id="GO:0004623">
    <property type="term" value="F:phospholipase A2 activity"/>
    <property type="evidence" value="ECO:0007669"/>
    <property type="project" value="UniProtKB-EC"/>
</dbReference>
<evidence type="ECO:0000313" key="23">
    <source>
        <dbReference type="Proteomes" id="UP000190911"/>
    </source>
</evidence>
<keyword evidence="8" id="KW-1134">Transmembrane beta strand</keyword>
<keyword evidence="9" id="KW-0812">Transmembrane</keyword>
<dbReference type="RefSeq" id="WP_079554614.1">
    <property type="nucleotide sequence ID" value="NZ_LT670847.1"/>
</dbReference>
<dbReference type="STRING" id="29571.SAMN05878437_2829"/>
<feature type="binding site" description="in dimeric form" evidence="19">
    <location>
        <position position="216"/>
    </location>
    <ligand>
        <name>Ca(2+)</name>
        <dbReference type="ChEBI" id="CHEBI:29108"/>
        <label>1</label>
    </ligand>
</feature>
<keyword evidence="13 19" id="KW-0106">Calcium</keyword>
<keyword evidence="10 19" id="KW-0479">Metal-binding</keyword>
<feature type="binding site" description="in dimeric form" evidence="19">
    <location>
        <position position="175"/>
    </location>
    <ligand>
        <name>Ca(2+)</name>
        <dbReference type="ChEBI" id="CHEBI:29108"/>
        <label>1</label>
    </ligand>
</feature>
<evidence type="ECO:0000256" key="12">
    <source>
        <dbReference type="ARBA" id="ARBA00022801"/>
    </source>
</evidence>
<evidence type="ECO:0000256" key="13">
    <source>
        <dbReference type="ARBA" id="ARBA00022837"/>
    </source>
</evidence>
<keyword evidence="16" id="KW-0472">Membrane</keyword>
<evidence type="ECO:0000256" key="17">
    <source>
        <dbReference type="ARBA" id="ARBA00023237"/>
    </source>
</evidence>
<evidence type="ECO:0000256" key="14">
    <source>
        <dbReference type="ARBA" id="ARBA00022963"/>
    </source>
</evidence>
<evidence type="ECO:0000256" key="16">
    <source>
        <dbReference type="ARBA" id="ARBA00023136"/>
    </source>
</evidence>
<feature type="chain" id="PRO_5012116268" description="Phospholipase A1" evidence="20">
    <location>
        <begin position="25"/>
        <end position="349"/>
    </location>
</feature>
<dbReference type="InterPro" id="IPR018247">
    <property type="entry name" value="EF_Hand_1_Ca_BS"/>
</dbReference>
<keyword evidence="23" id="KW-1185">Reference proteome</keyword>
<dbReference type="GO" id="GO:0009279">
    <property type="term" value="C:cell outer membrane"/>
    <property type="evidence" value="ECO:0007669"/>
    <property type="project" value="UniProtKB-SubCell"/>
</dbReference>
<comment type="catalytic activity">
    <reaction evidence="2 20">
        <text>a 1,2-diacyl-sn-glycero-3-phosphocholine + H2O = a 1-acyl-sn-glycero-3-phosphocholine + a fatty acid + H(+)</text>
        <dbReference type="Rhea" id="RHEA:15801"/>
        <dbReference type="ChEBI" id="CHEBI:15377"/>
        <dbReference type="ChEBI" id="CHEBI:15378"/>
        <dbReference type="ChEBI" id="CHEBI:28868"/>
        <dbReference type="ChEBI" id="CHEBI:57643"/>
        <dbReference type="ChEBI" id="CHEBI:58168"/>
        <dbReference type="EC" id="3.1.1.4"/>
    </reaction>
</comment>
<keyword evidence="17 20" id="KW-0998">Cell outer membrane</keyword>